<evidence type="ECO:0000256" key="11">
    <source>
        <dbReference type="ARBA" id="ARBA00023027"/>
    </source>
</evidence>
<keyword evidence="5 15" id="KW-0813">Transport</keyword>
<dbReference type="GO" id="GO:0032981">
    <property type="term" value="P:mitochondrial respiratory chain complex I assembly"/>
    <property type="evidence" value="ECO:0007669"/>
    <property type="project" value="Ensembl"/>
</dbReference>
<comment type="catalytic activity">
    <reaction evidence="14 15">
        <text>a ubiquinone + NADH + 5 H(+)(in) = a ubiquinol + NAD(+) + 4 H(+)(out)</text>
        <dbReference type="Rhea" id="RHEA:29091"/>
        <dbReference type="Rhea" id="RHEA-COMP:9565"/>
        <dbReference type="Rhea" id="RHEA-COMP:9566"/>
        <dbReference type="ChEBI" id="CHEBI:15378"/>
        <dbReference type="ChEBI" id="CHEBI:16389"/>
        <dbReference type="ChEBI" id="CHEBI:17976"/>
        <dbReference type="ChEBI" id="CHEBI:57540"/>
        <dbReference type="ChEBI" id="CHEBI:57945"/>
        <dbReference type="EC" id="7.1.1.2"/>
    </reaction>
</comment>
<accession>Q7Y8J6</accession>
<evidence type="ECO:0000256" key="9">
    <source>
        <dbReference type="ARBA" id="ARBA00022982"/>
    </source>
</evidence>
<evidence type="ECO:0000313" key="17">
    <source>
        <dbReference type="EMBL" id="BAC78410.1"/>
    </source>
</evidence>
<evidence type="ECO:0000256" key="14">
    <source>
        <dbReference type="ARBA" id="ARBA00049551"/>
    </source>
</evidence>
<dbReference type="CTD" id="4541"/>
<dbReference type="InterPro" id="IPR050269">
    <property type="entry name" value="ComplexI_Subunit6"/>
</dbReference>
<dbReference type="GO" id="GO:0005743">
    <property type="term" value="C:mitochondrial inner membrane"/>
    <property type="evidence" value="ECO:0007669"/>
    <property type="project" value="Ensembl"/>
</dbReference>
<name>Q7Y8J6_PROCA</name>
<feature type="signal peptide" evidence="16">
    <location>
        <begin position="1"/>
        <end position="16"/>
    </location>
</feature>
<keyword evidence="6 15" id="KW-0679">Respiratory chain</keyword>
<feature type="chain" id="PRO_5004294488" description="NADH-ubiquinone oxidoreductase chain 6" evidence="16">
    <location>
        <begin position="17"/>
        <end position="180"/>
    </location>
</feature>
<dbReference type="Pfam" id="PF00499">
    <property type="entry name" value="Oxidored_q3"/>
    <property type="match status" value="1"/>
</dbReference>
<evidence type="ECO:0000256" key="3">
    <source>
        <dbReference type="ARBA" id="ARBA00012944"/>
    </source>
</evidence>
<dbReference type="PANTHER" id="PTHR11435">
    <property type="entry name" value="NADH UBIQUINONE OXIDOREDUCTASE SUBUNIT ND6"/>
    <property type="match status" value="1"/>
</dbReference>
<keyword evidence="15" id="KW-0830">Ubiquinone</keyword>
<evidence type="ECO:0000256" key="2">
    <source>
        <dbReference type="ARBA" id="ARBA00005698"/>
    </source>
</evidence>
<dbReference type="AlphaFoldDB" id="Q7Y8J6"/>
<dbReference type="EC" id="7.1.1.2" evidence="3 15"/>
<evidence type="ECO:0000256" key="10">
    <source>
        <dbReference type="ARBA" id="ARBA00022989"/>
    </source>
</evidence>
<evidence type="ECO:0000256" key="15">
    <source>
        <dbReference type="RuleBase" id="RU004430"/>
    </source>
</evidence>
<evidence type="ECO:0000256" key="6">
    <source>
        <dbReference type="ARBA" id="ARBA00022660"/>
    </source>
</evidence>
<dbReference type="GO" id="GO:0008137">
    <property type="term" value="F:NADH dehydrogenase (ubiquinone) activity"/>
    <property type="evidence" value="ECO:0007669"/>
    <property type="project" value="UniProtKB-UniRule"/>
</dbReference>
<keyword evidence="8 15" id="KW-1278">Translocase</keyword>
<dbReference type="Gene3D" id="1.20.120.1200">
    <property type="entry name" value="NADH-ubiquinone/plastoquinone oxidoreductase chain 6, subunit NuoJ"/>
    <property type="match status" value="1"/>
</dbReference>
<comment type="function">
    <text evidence="15">Core subunit of the mitochondrial membrane respiratory chain NADH dehydrogenase (Complex I) which catalyzes electron transfer from NADH through the respiratory chain, using ubiquinone as an electron acceptor. Essential for the catalytic activity and assembly of complex I.</text>
</comment>
<comment type="subcellular location">
    <subcellularLocation>
        <location evidence="1 15">Mitochondrion membrane</location>
        <topology evidence="1 15">Multi-pass membrane protein</topology>
    </subcellularLocation>
</comment>
<dbReference type="RefSeq" id="NP_861487.1">
    <property type="nucleotide sequence ID" value="NC_004919.1"/>
</dbReference>
<dbReference type="GeneID" id="1485710"/>
<sequence length="180" mass="19590">MMMYVTFILSVVFVLGFVGFSSKPSPIFGGLVFIISGGVGSGVIVSSGGSFLGVVMFLIYLGGMMVVFGYTTAMATEEYPESWVSNWVVFGSLFLGVLFEVLVVIWVLNEGKCYLPDRGLVYNFWGLEDWLVLGEEGVGVVREDYSGGYALYGPGCWLVTASGFVLFISIIIIMEVTRGR</sequence>
<keyword evidence="11 15" id="KW-0520">NAD</keyword>
<dbReference type="EMBL" id="AB096865">
    <property type="protein sequence ID" value="BAC78410.1"/>
    <property type="molecule type" value="Genomic_DNA"/>
</dbReference>
<feature type="transmembrane region" description="Helical" evidence="15">
    <location>
        <begin position="87"/>
        <end position="108"/>
    </location>
</feature>
<evidence type="ECO:0000256" key="12">
    <source>
        <dbReference type="ARBA" id="ARBA00023128"/>
    </source>
</evidence>
<feature type="transmembrane region" description="Helical" evidence="15">
    <location>
        <begin position="149"/>
        <end position="174"/>
    </location>
</feature>
<proteinExistence type="inferred from homology"/>
<comment type="similarity">
    <text evidence="2 15">Belongs to the complex I subunit 6 family.</text>
</comment>
<evidence type="ECO:0000256" key="1">
    <source>
        <dbReference type="ARBA" id="ARBA00004225"/>
    </source>
</evidence>
<evidence type="ECO:0000256" key="13">
    <source>
        <dbReference type="ARBA" id="ARBA00023136"/>
    </source>
</evidence>
<evidence type="ECO:0000256" key="8">
    <source>
        <dbReference type="ARBA" id="ARBA00022967"/>
    </source>
</evidence>
<organism evidence="17">
    <name type="scientific">Procavia capensis</name>
    <name type="common">Rock hyrax</name>
    <dbReference type="NCBI Taxonomy" id="9813"/>
    <lineage>
        <taxon>Eukaryota</taxon>
        <taxon>Metazoa</taxon>
        <taxon>Chordata</taxon>
        <taxon>Craniata</taxon>
        <taxon>Vertebrata</taxon>
        <taxon>Euteleostomi</taxon>
        <taxon>Mammalia</taxon>
        <taxon>Eutheria</taxon>
        <taxon>Afrotheria</taxon>
        <taxon>Hyracoidea</taxon>
        <taxon>Procaviidae</taxon>
        <taxon>Procavia</taxon>
    </lineage>
</organism>
<dbReference type="InterPro" id="IPR001457">
    <property type="entry name" value="NADH_UbQ/plastoQ_OxRdtase_su6"/>
</dbReference>
<evidence type="ECO:0000256" key="5">
    <source>
        <dbReference type="ARBA" id="ARBA00022448"/>
    </source>
</evidence>
<keyword evidence="16" id="KW-0732">Signal</keyword>
<feature type="transmembrane region" description="Helical" evidence="15">
    <location>
        <begin position="52"/>
        <end position="75"/>
    </location>
</feature>
<geneLocation type="mitochondrion" evidence="17"/>
<dbReference type="PANTHER" id="PTHR11435:SF1">
    <property type="entry name" value="NADH-UBIQUINONE OXIDOREDUCTASE CHAIN 6"/>
    <property type="match status" value="1"/>
</dbReference>
<dbReference type="GO" id="GO:0006120">
    <property type="term" value="P:mitochondrial electron transport, NADH to ubiquinone"/>
    <property type="evidence" value="ECO:0007669"/>
    <property type="project" value="Ensembl"/>
</dbReference>
<feature type="transmembrane region" description="Helical" evidence="15">
    <location>
        <begin position="26"/>
        <end position="45"/>
    </location>
</feature>
<dbReference type="HOGENOM" id="CLU_129718_0_0_1"/>
<protein>
    <recommendedName>
        <fullName evidence="4 15">NADH-ubiquinone oxidoreductase chain 6</fullName>
        <ecNumber evidence="3 15">7.1.1.2</ecNumber>
    </recommendedName>
</protein>
<reference evidence="17" key="1">
    <citation type="journal article" date="2003" name="Mol. Phylogenet. Evol.">
        <title>Afrotherian phylogeny as inferred from complete mitochondrial genomes.</title>
        <authorList>
            <person name="Murata Y."/>
            <person name="Nikaido M."/>
            <person name="Sasaki T."/>
            <person name="Cao Y."/>
            <person name="Fukumoto Y."/>
            <person name="Hasegawa M."/>
            <person name="Okada N."/>
        </authorList>
    </citation>
    <scope>NUCLEOTIDE SEQUENCE</scope>
</reference>
<keyword evidence="12 15" id="KW-0496">Mitochondrion</keyword>
<gene>
    <name evidence="17" type="primary">ND6</name>
</gene>
<dbReference type="InterPro" id="IPR042106">
    <property type="entry name" value="Nuo/plastoQ_OxRdtase_6_NuoJ"/>
</dbReference>
<keyword evidence="13 15" id="KW-0472">Membrane</keyword>
<keyword evidence="10 15" id="KW-1133">Transmembrane helix</keyword>
<evidence type="ECO:0000256" key="16">
    <source>
        <dbReference type="SAM" id="SignalP"/>
    </source>
</evidence>
<evidence type="ECO:0000256" key="7">
    <source>
        <dbReference type="ARBA" id="ARBA00022692"/>
    </source>
</evidence>
<keyword evidence="9 15" id="KW-0249">Electron transport</keyword>
<evidence type="ECO:0000256" key="4">
    <source>
        <dbReference type="ARBA" id="ARBA00021095"/>
    </source>
</evidence>
<keyword evidence="7 15" id="KW-0812">Transmembrane</keyword>